<name>A0A2B7WQW9_9EURO</name>
<dbReference type="AlphaFoldDB" id="A0A2B7WQW9"/>
<dbReference type="STRING" id="2060905.A0A2B7WQW9"/>
<feature type="compositionally biased region" description="Polar residues" evidence="1">
    <location>
        <begin position="438"/>
        <end position="455"/>
    </location>
</feature>
<gene>
    <name evidence="2" type="ORF">GX51_06537</name>
</gene>
<evidence type="ECO:0000313" key="3">
    <source>
        <dbReference type="Proteomes" id="UP000224080"/>
    </source>
</evidence>
<comment type="caution">
    <text evidence="2">The sequence shown here is derived from an EMBL/GenBank/DDBJ whole genome shotgun (WGS) entry which is preliminary data.</text>
</comment>
<dbReference type="EMBL" id="PDNC01000110">
    <property type="protein sequence ID" value="PGG98890.1"/>
    <property type="molecule type" value="Genomic_DNA"/>
</dbReference>
<dbReference type="Proteomes" id="UP000224080">
    <property type="component" value="Unassembled WGS sequence"/>
</dbReference>
<evidence type="ECO:0000256" key="1">
    <source>
        <dbReference type="SAM" id="MobiDB-lite"/>
    </source>
</evidence>
<evidence type="ECO:0000313" key="2">
    <source>
        <dbReference type="EMBL" id="PGG98890.1"/>
    </source>
</evidence>
<keyword evidence="3" id="KW-1185">Reference proteome</keyword>
<accession>A0A2B7WQW9</accession>
<proteinExistence type="predicted"/>
<reference evidence="2 3" key="1">
    <citation type="submission" date="2017-10" db="EMBL/GenBank/DDBJ databases">
        <title>Comparative genomics in systemic dimorphic fungi from Ajellomycetaceae.</title>
        <authorList>
            <person name="Munoz J.F."/>
            <person name="Mcewen J.G."/>
            <person name="Clay O.K."/>
            <person name="Cuomo C.A."/>
        </authorList>
    </citation>
    <scope>NUCLEOTIDE SEQUENCE [LARGE SCALE GENOMIC DNA]</scope>
    <source>
        <strain evidence="2 3">UAMH130</strain>
    </source>
</reference>
<feature type="region of interest" description="Disordered" evidence="1">
    <location>
        <begin position="434"/>
        <end position="455"/>
    </location>
</feature>
<organism evidence="2 3">
    <name type="scientific">Blastomyces parvus</name>
    <dbReference type="NCBI Taxonomy" id="2060905"/>
    <lineage>
        <taxon>Eukaryota</taxon>
        <taxon>Fungi</taxon>
        <taxon>Dikarya</taxon>
        <taxon>Ascomycota</taxon>
        <taxon>Pezizomycotina</taxon>
        <taxon>Eurotiomycetes</taxon>
        <taxon>Eurotiomycetidae</taxon>
        <taxon>Onygenales</taxon>
        <taxon>Ajellomycetaceae</taxon>
        <taxon>Blastomyces</taxon>
    </lineage>
</organism>
<protein>
    <submittedName>
        <fullName evidence="2">Uncharacterized protein</fullName>
    </submittedName>
</protein>
<dbReference type="OrthoDB" id="4186590at2759"/>
<sequence>MAATVHVYRIHDPEPSVIPRTGLSPQDAYGAHVFRWKEDLFIASDKKPNVSGVQDISLKGFGDEQGFLHAAAASRKAPRVVEQAYLEIINNEELAGEFTAVCDRCDAVMVEYLETVKTEWLKFAEAFESGLQFLLQTTKEAEVEKALKQLKNCLHILRDSMGNITHKQQTENIQQPKSWALDSLFCLLRDCLGRMEMIEWVFDMAKLSKGPYELLRLQGDLMYIKGQYKQGIGELGENLARLTANDNAATSTLIAHRLRQQLDIMNWQPTNWEKICNESDDLSDDNYIDIALTLEDLQAFECIELTGGMVKEQYTALMRELRRLAGDIAPGIPKCDDFSLAANVILICTCIGIHAVAPQLEDDFYARTDFENHAAELSRSPLYREKRISSEGAADKLDRIILLLRPNRDPAPSPEIKDGDVSRLPLPERLLGKRLSDGNLSQQKRSKISETSDFW</sequence>